<dbReference type="GO" id="GO:0016787">
    <property type="term" value="F:hydrolase activity"/>
    <property type="evidence" value="ECO:0007669"/>
    <property type="project" value="UniProtKB-KW"/>
</dbReference>
<organism evidence="1 2">
    <name type="scientific">Desulforamulus aquiferis</name>
    <dbReference type="NCBI Taxonomy" id="1397668"/>
    <lineage>
        <taxon>Bacteria</taxon>
        <taxon>Bacillati</taxon>
        <taxon>Bacillota</taxon>
        <taxon>Clostridia</taxon>
        <taxon>Eubacteriales</taxon>
        <taxon>Peptococcaceae</taxon>
        <taxon>Desulforamulus</taxon>
    </lineage>
</organism>
<comment type="caution">
    <text evidence="1">The sequence shown here is derived from an EMBL/GenBank/DDBJ whole genome shotgun (WGS) entry which is preliminary data.</text>
</comment>
<evidence type="ECO:0000313" key="1">
    <source>
        <dbReference type="EMBL" id="MDO7787800.1"/>
    </source>
</evidence>
<accession>A0AAW7ZG63</accession>
<dbReference type="InterPro" id="IPR036412">
    <property type="entry name" value="HAD-like_sf"/>
</dbReference>
<dbReference type="SUPFAM" id="SSF56784">
    <property type="entry name" value="HAD-like"/>
    <property type="match status" value="1"/>
</dbReference>
<dbReference type="Gene3D" id="3.40.50.1000">
    <property type="entry name" value="HAD superfamily/HAD-like"/>
    <property type="match status" value="1"/>
</dbReference>
<evidence type="ECO:0000313" key="2">
    <source>
        <dbReference type="Proteomes" id="UP001172911"/>
    </source>
</evidence>
<sequence length="156" mass="16188">MISLQIPGRGELHIKSVVLDYNGTIALDGKLVHGVLENLNNLATILDIYVITADTFGQAAAECQSLNGKVVILKNHLGAGEKEAFVAALGAENVIALGNGANDCLMLKKAALGIAVIGHEGASVKAVNSADIVVKDINEGLGLLLNLKRLKATLRG</sequence>
<dbReference type="Proteomes" id="UP001172911">
    <property type="component" value="Unassembled WGS sequence"/>
</dbReference>
<dbReference type="Pfam" id="PF08282">
    <property type="entry name" value="Hydrolase_3"/>
    <property type="match status" value="1"/>
</dbReference>
<dbReference type="InterPro" id="IPR023214">
    <property type="entry name" value="HAD_sf"/>
</dbReference>
<reference evidence="1" key="1">
    <citation type="journal article" date="2023" name="J. Hazard. Mater.">
        <title>Anaerobic biodegradation of pyrene and benzo[a]pyrene by a new sulfate-reducing Desulforamulus aquiferis strain DSA.</title>
        <authorList>
            <person name="Zhang Z."/>
            <person name="Sun J."/>
            <person name="Gong X."/>
            <person name="Wang C."/>
            <person name="Wang H."/>
        </authorList>
    </citation>
    <scope>NUCLEOTIDE SEQUENCE</scope>
    <source>
        <strain evidence="1">DSA</strain>
    </source>
</reference>
<gene>
    <name evidence="1" type="ORF">P6N53_11275</name>
</gene>
<dbReference type="EMBL" id="JARPTC010000016">
    <property type="protein sequence ID" value="MDO7787800.1"/>
    <property type="molecule type" value="Genomic_DNA"/>
</dbReference>
<keyword evidence="2" id="KW-1185">Reference proteome</keyword>
<proteinExistence type="predicted"/>
<dbReference type="AlphaFoldDB" id="A0AAW7ZG63"/>
<keyword evidence="1" id="KW-0378">Hydrolase</keyword>
<reference evidence="1" key="2">
    <citation type="submission" date="2023-03" db="EMBL/GenBank/DDBJ databases">
        <authorList>
            <person name="Zhang Z."/>
        </authorList>
    </citation>
    <scope>NUCLEOTIDE SEQUENCE</scope>
    <source>
        <strain evidence="1">DSA</strain>
    </source>
</reference>
<dbReference type="RefSeq" id="WP_304543146.1">
    <property type="nucleotide sequence ID" value="NZ_JARPTC010000016.1"/>
</dbReference>
<name>A0AAW7ZG63_9FIRM</name>
<protein>
    <submittedName>
        <fullName evidence="1">HAD hydrolase family protein</fullName>
    </submittedName>
</protein>